<evidence type="ECO:0000256" key="1">
    <source>
        <dbReference type="ARBA" id="ARBA00004123"/>
    </source>
</evidence>
<feature type="compositionally biased region" description="Polar residues" evidence="5">
    <location>
        <begin position="536"/>
        <end position="547"/>
    </location>
</feature>
<feature type="compositionally biased region" description="Basic and acidic residues" evidence="5">
    <location>
        <begin position="319"/>
        <end position="338"/>
    </location>
</feature>
<dbReference type="GeneID" id="59339409"/>
<dbReference type="SMART" id="SM00384">
    <property type="entry name" value="AT_hook"/>
    <property type="match status" value="2"/>
</dbReference>
<dbReference type="GO" id="GO:0000785">
    <property type="term" value="C:chromatin"/>
    <property type="evidence" value="ECO:0007669"/>
    <property type="project" value="InterPro"/>
</dbReference>
<dbReference type="InterPro" id="IPR000116">
    <property type="entry name" value="HMGA"/>
</dbReference>
<dbReference type="Proteomes" id="UP000593566">
    <property type="component" value="Unassembled WGS sequence"/>
</dbReference>
<evidence type="ECO:0000313" key="6">
    <source>
        <dbReference type="EMBL" id="KAF6224442.1"/>
    </source>
</evidence>
<comment type="subcellular location">
    <subcellularLocation>
        <location evidence="1">Nucleus</location>
    </subcellularLocation>
</comment>
<comment type="caution">
    <text evidence="6">The sequence shown here is derived from an EMBL/GenBank/DDBJ whole genome shotgun (WGS) entry which is preliminary data.</text>
</comment>
<feature type="compositionally biased region" description="Polar residues" evidence="5">
    <location>
        <begin position="366"/>
        <end position="386"/>
    </location>
</feature>
<dbReference type="GO" id="GO:0005634">
    <property type="term" value="C:nucleus"/>
    <property type="evidence" value="ECO:0007669"/>
    <property type="project" value="UniProtKB-SubCell"/>
</dbReference>
<feature type="region of interest" description="Disordered" evidence="5">
    <location>
        <begin position="1"/>
        <end position="82"/>
    </location>
</feature>
<feature type="region of interest" description="Disordered" evidence="5">
    <location>
        <begin position="660"/>
        <end position="705"/>
    </location>
</feature>
<dbReference type="InterPro" id="IPR000637">
    <property type="entry name" value="HMGI/Y_DNA-bd_CS"/>
</dbReference>
<keyword evidence="7" id="KW-1185">Reference proteome</keyword>
<evidence type="ECO:0000313" key="7">
    <source>
        <dbReference type="Proteomes" id="UP000593566"/>
    </source>
</evidence>
<feature type="region of interest" description="Disordered" evidence="5">
    <location>
        <begin position="298"/>
        <end position="425"/>
    </location>
</feature>
<dbReference type="PROSITE" id="PS00354">
    <property type="entry name" value="HMGI_Y"/>
    <property type="match status" value="1"/>
</dbReference>
<feature type="region of interest" description="Disordered" evidence="5">
    <location>
        <begin position="535"/>
        <end position="566"/>
    </location>
</feature>
<feature type="compositionally biased region" description="Basic and acidic residues" evidence="5">
    <location>
        <begin position="470"/>
        <end position="483"/>
    </location>
</feature>
<feature type="region of interest" description="Disordered" evidence="5">
    <location>
        <begin position="274"/>
        <end position="293"/>
    </location>
</feature>
<dbReference type="EMBL" id="JACCJB010000009">
    <property type="protein sequence ID" value="KAF6224442.1"/>
    <property type="molecule type" value="Genomic_DNA"/>
</dbReference>
<dbReference type="PRINTS" id="PR00930">
    <property type="entry name" value="HIGHMOBLTYIY"/>
</dbReference>
<dbReference type="GO" id="GO:0006355">
    <property type="term" value="P:regulation of DNA-templated transcription"/>
    <property type="evidence" value="ECO:0007669"/>
    <property type="project" value="InterPro"/>
</dbReference>
<accession>A0A8H6CJ68</accession>
<proteinExistence type="predicted"/>
<feature type="compositionally biased region" description="Acidic residues" evidence="5">
    <location>
        <begin position="660"/>
        <end position="676"/>
    </location>
</feature>
<keyword evidence="3" id="KW-0238">DNA-binding</keyword>
<feature type="compositionally biased region" description="Polar residues" evidence="5">
    <location>
        <begin position="349"/>
        <end position="358"/>
    </location>
</feature>
<organism evidence="6 7">
    <name type="scientific">Letharia lupina</name>
    <dbReference type="NCBI Taxonomy" id="560253"/>
    <lineage>
        <taxon>Eukaryota</taxon>
        <taxon>Fungi</taxon>
        <taxon>Dikarya</taxon>
        <taxon>Ascomycota</taxon>
        <taxon>Pezizomycotina</taxon>
        <taxon>Lecanoromycetes</taxon>
        <taxon>OSLEUM clade</taxon>
        <taxon>Lecanoromycetidae</taxon>
        <taxon>Lecanorales</taxon>
        <taxon>Lecanorineae</taxon>
        <taxon>Parmeliaceae</taxon>
        <taxon>Letharia</taxon>
    </lineage>
</organism>
<keyword evidence="2" id="KW-0677">Repeat</keyword>
<feature type="compositionally biased region" description="Polar residues" evidence="5">
    <location>
        <begin position="298"/>
        <end position="314"/>
    </location>
</feature>
<dbReference type="RefSeq" id="XP_037153502.1">
    <property type="nucleotide sequence ID" value="XM_037301868.1"/>
</dbReference>
<feature type="region of interest" description="Disordered" evidence="5">
    <location>
        <begin position="736"/>
        <end position="766"/>
    </location>
</feature>
<evidence type="ECO:0000256" key="5">
    <source>
        <dbReference type="SAM" id="MobiDB-lite"/>
    </source>
</evidence>
<feature type="compositionally biased region" description="Basic residues" evidence="5">
    <location>
        <begin position="749"/>
        <end position="758"/>
    </location>
</feature>
<sequence>MAPTKDMLLSSPDPLGMSNGSIPSHSPTKEGRRSLTTPRKALIEASGNAQVQEFYINTPPNPRRNVSPMKSPRQTTHHTSPWRIRLTVQAEQVNEIQRSEISPTKRLTEQTTTVTVPLKGGDDTPPVVEKKGRGRPRKSLDNPVKRAGTPKPKAGGRRKTILESPKKQEVDAHSETATPPKKPRGRPRKSIEPKDTEASLGLSQKNDLDVWLGSSLVGGEETAETRSKIGRTKSRGRRQEITPMKIAVDSDIESQSSSAGVARDVPKELAWTLKSQQGEEEQTDQKLYQSHEALTPQIEQSLVSGMSCRQSALGQQDEDGWRSMINRDTRSRSPHGDDAQDQTEFDPTGQYQEYNSILESEGFSMVSVSSLPSMGDNSVSSPQQYGSLHEHTPTITSSPSVSPAPEAFKNRSSPRQLDIPSDGTPKLAKVVRAGIALQGVLSPKDRSQKLDSSSQGSQKPSPVLAVEEPAPQRELSHRVPKDKLPEERLDDLFRGFGAGTRRELKAGLRLGEELLKRQRQTSRESVAGMKVGDDVFQQTSNPSNPQLPASDPKEGHLMKAPGSERQVRYPLLSNNQLPSPERSLVDEEDDRMSWKADTPIKQEVPASMSAQVLVSDESIGPNASAIDHTMIARKEEWQREREAVSKQIEMANNSQVIVIDSDDEEEEKQDLEENVADSDIWQAEAQSADQSKETTPEASDVFLQPEFLKPRRSKIPSPWRRNSQVIYSDEMEPTESDLFWQPDQSQARASKRRNARKGKSQDHSDISADSVLDISLENTRKAEAQIQLEASKAWPVESPLLSNDEDSNIATSAEHTHDHGSIQHTDQTTKSPVIVTPSENHAVLELPPTPTTPKEALLKHVIEVSEKITTLKVTEGTSVEPILRTSKDSEAAIDPRLLQKKTGPLSVSNRPDRPIRPIRPIQSLQLTHSSTSWLSRLTAPIWSVFAQAASLLPAATKEDILCSSPHEPLCQLTPWEECHFRALGPLYYGSLLYGAHLFPFNPRSPSARYCGAYVTTKLGWSRKITPEDCGITDAFMVLLDERGFALGEPGARWIDEGMVIAMCVALWVGMVKRGEIEVDRSKGERIGLRDQGDKKWTKDDIDWASNESAYFERKRREFDGLPSWKNKA</sequence>
<evidence type="ECO:0000256" key="2">
    <source>
        <dbReference type="ARBA" id="ARBA00022737"/>
    </source>
</evidence>
<evidence type="ECO:0000256" key="3">
    <source>
        <dbReference type="ARBA" id="ARBA00023125"/>
    </source>
</evidence>
<dbReference type="AlphaFoldDB" id="A0A8H6CJ68"/>
<protein>
    <submittedName>
        <fullName evidence="6">Uncharacterized protein</fullName>
    </submittedName>
</protein>
<evidence type="ECO:0000256" key="4">
    <source>
        <dbReference type="ARBA" id="ARBA00023242"/>
    </source>
</evidence>
<keyword evidence="4" id="KW-0539">Nucleus</keyword>
<feature type="compositionally biased region" description="Polar residues" evidence="5">
    <location>
        <begin position="450"/>
        <end position="460"/>
    </location>
</feature>
<dbReference type="PRINTS" id="PR00929">
    <property type="entry name" value="ATHOOK"/>
</dbReference>
<name>A0A8H6CJ68_9LECA</name>
<feature type="region of interest" description="Disordered" evidence="5">
    <location>
        <begin position="99"/>
        <end position="242"/>
    </location>
</feature>
<reference evidence="6 7" key="1">
    <citation type="journal article" date="2020" name="Genomics">
        <title>Complete, high-quality genomes from long-read metagenomic sequencing of two wolf lichen thalli reveals enigmatic genome architecture.</title>
        <authorList>
            <person name="McKenzie S.K."/>
            <person name="Walston R.F."/>
            <person name="Allen J.L."/>
        </authorList>
    </citation>
    <scope>NUCLEOTIDE SEQUENCE [LARGE SCALE GENOMIC DNA]</scope>
    <source>
        <strain evidence="6">WasteWater1</strain>
    </source>
</reference>
<dbReference type="InterPro" id="IPR017956">
    <property type="entry name" value="AT_hook_DNA-bd_motif"/>
</dbReference>
<feature type="region of interest" description="Disordered" evidence="5">
    <location>
        <begin position="438"/>
        <end position="483"/>
    </location>
</feature>
<gene>
    <name evidence="6" type="ORF">HO133_011019</name>
</gene>
<dbReference type="GO" id="GO:0003677">
    <property type="term" value="F:DNA binding"/>
    <property type="evidence" value="ECO:0007669"/>
    <property type="project" value="UniProtKB-KW"/>
</dbReference>
<feature type="compositionally biased region" description="Low complexity" evidence="5">
    <location>
        <begin position="393"/>
        <end position="405"/>
    </location>
</feature>
<feature type="compositionally biased region" description="Basic and acidic residues" evidence="5">
    <location>
        <begin position="160"/>
        <end position="174"/>
    </location>
</feature>